<evidence type="ECO:0000313" key="9">
    <source>
        <dbReference type="Proteomes" id="UP001501444"/>
    </source>
</evidence>
<gene>
    <name evidence="8" type="ORF">GCM10010170_051160</name>
</gene>
<dbReference type="Gene3D" id="1.10.4160.10">
    <property type="entry name" value="Hydantoin permease"/>
    <property type="match status" value="1"/>
</dbReference>
<dbReference type="PANTHER" id="PTHR30569">
    <property type="entry name" value="CYTOSINE TRANSPORTER CODB"/>
    <property type="match status" value="1"/>
</dbReference>
<dbReference type="PANTHER" id="PTHR30569:SF0">
    <property type="entry name" value="CYTOSINE PERMEASE"/>
    <property type="match status" value="1"/>
</dbReference>
<organism evidence="8 9">
    <name type="scientific">Dactylosporangium salmoneum</name>
    <dbReference type="NCBI Taxonomy" id="53361"/>
    <lineage>
        <taxon>Bacteria</taxon>
        <taxon>Bacillati</taxon>
        <taxon>Actinomycetota</taxon>
        <taxon>Actinomycetes</taxon>
        <taxon>Micromonosporales</taxon>
        <taxon>Micromonosporaceae</taxon>
        <taxon>Dactylosporangium</taxon>
    </lineage>
</organism>
<sequence>MALAPDISTTPPQLKTASTDDPKVVAEQLADDYSNHVVPLTARVGRWQLTMSFWSLLSAMVWLFYGALAASLYGTTDALVAIGISVVSYSLINALFSRWGMRSGLNSTLLSRRMFGVLGATLTALLIAANTTYYAVFESSTLAVAFQHYTPKMDIRIWYAIIALVMLPLMLGSVQTWMGKLNGLLLPFYTLGMLAAVIVAAVKFADGPSWLSFGGVVPPEARPLPGWLLGAVLYMGIWLTMPTTVDFARLGRREDEGFHRNITFGWLFYVWLFALNGAAGIFLVRAVIPDEPTAETGVVQAVLATLGVVGLLVIVVSQTRINTLNYYQASSNWGRVLNNLFGLRVRRPVLVAATTLVAFLLMLTDVFSYLQQALIWQGVFLVAWVGIALTHYALVPADREGGPEFRAQRLPAVTWGLGVWALAAAVGIYLAEAPSVPPLLSSTAPVAALVISVVLYAVVVKGLPARRQTHTLDPRTEVADPKATWIECHACTKSYIAVEMDRDVNAGGAPVCDACATARKYRR</sequence>
<evidence type="ECO:0000313" key="8">
    <source>
        <dbReference type="EMBL" id="GAA2357735.1"/>
    </source>
</evidence>
<dbReference type="InterPro" id="IPR001248">
    <property type="entry name" value="Pur-cyt_permease"/>
</dbReference>
<dbReference type="InterPro" id="IPR030191">
    <property type="entry name" value="CodB"/>
</dbReference>
<feature type="transmembrane region" description="Helical" evidence="7">
    <location>
        <begin position="78"/>
        <end position="96"/>
    </location>
</feature>
<feature type="transmembrane region" description="Helical" evidence="7">
    <location>
        <begin position="409"/>
        <end position="431"/>
    </location>
</feature>
<feature type="transmembrane region" description="Helical" evidence="7">
    <location>
        <begin position="184"/>
        <end position="204"/>
    </location>
</feature>
<feature type="transmembrane region" description="Helical" evidence="7">
    <location>
        <begin position="117"/>
        <end position="137"/>
    </location>
</feature>
<reference evidence="8 9" key="1">
    <citation type="journal article" date="2019" name="Int. J. Syst. Evol. Microbiol.">
        <title>The Global Catalogue of Microorganisms (GCM) 10K type strain sequencing project: providing services to taxonomists for standard genome sequencing and annotation.</title>
        <authorList>
            <consortium name="The Broad Institute Genomics Platform"/>
            <consortium name="The Broad Institute Genome Sequencing Center for Infectious Disease"/>
            <person name="Wu L."/>
            <person name="Ma J."/>
        </authorList>
    </citation>
    <scope>NUCLEOTIDE SEQUENCE [LARGE SCALE GENOMIC DNA]</scope>
    <source>
        <strain evidence="8 9">JCM 3272</strain>
    </source>
</reference>
<feature type="transmembrane region" description="Helical" evidence="7">
    <location>
        <begin position="157"/>
        <end position="177"/>
    </location>
</feature>
<feature type="region of interest" description="Disordered" evidence="6">
    <location>
        <begin position="1"/>
        <end position="20"/>
    </location>
</feature>
<dbReference type="EMBL" id="BAAARV010000040">
    <property type="protein sequence ID" value="GAA2357735.1"/>
    <property type="molecule type" value="Genomic_DNA"/>
</dbReference>
<comment type="caution">
    <text evidence="8">The sequence shown here is derived from an EMBL/GenBank/DDBJ whole genome shotgun (WGS) entry which is preliminary data.</text>
</comment>
<keyword evidence="5 7" id="KW-0472">Membrane</keyword>
<comment type="subcellular location">
    <subcellularLocation>
        <location evidence="1">Membrane</location>
        <topology evidence="1">Multi-pass membrane protein</topology>
    </subcellularLocation>
</comment>
<evidence type="ECO:0000256" key="1">
    <source>
        <dbReference type="ARBA" id="ARBA00004141"/>
    </source>
</evidence>
<evidence type="ECO:0000256" key="7">
    <source>
        <dbReference type="SAM" id="Phobius"/>
    </source>
</evidence>
<keyword evidence="3 7" id="KW-0812">Transmembrane</keyword>
<feature type="transmembrane region" description="Helical" evidence="7">
    <location>
        <begin position="298"/>
        <end position="316"/>
    </location>
</feature>
<comment type="similarity">
    <text evidence="2">Belongs to the purine-cytosine permease (2.A.39) family.</text>
</comment>
<evidence type="ECO:0000256" key="6">
    <source>
        <dbReference type="SAM" id="MobiDB-lite"/>
    </source>
</evidence>
<dbReference type="Pfam" id="PF02133">
    <property type="entry name" value="Transp_cyt_pur"/>
    <property type="match status" value="1"/>
</dbReference>
<feature type="transmembrane region" description="Helical" evidence="7">
    <location>
        <begin position="443"/>
        <end position="460"/>
    </location>
</feature>
<protein>
    <submittedName>
        <fullName evidence="8">Allantoin permease</fullName>
    </submittedName>
</protein>
<dbReference type="RefSeq" id="WP_344615031.1">
    <property type="nucleotide sequence ID" value="NZ_BAAARV010000040.1"/>
</dbReference>
<feature type="transmembrane region" description="Helical" evidence="7">
    <location>
        <begin position="349"/>
        <end position="369"/>
    </location>
</feature>
<evidence type="ECO:0000256" key="5">
    <source>
        <dbReference type="ARBA" id="ARBA00023136"/>
    </source>
</evidence>
<keyword evidence="9" id="KW-1185">Reference proteome</keyword>
<keyword evidence="4 7" id="KW-1133">Transmembrane helix</keyword>
<feature type="transmembrane region" description="Helical" evidence="7">
    <location>
        <begin position="53"/>
        <end position="72"/>
    </location>
</feature>
<feature type="compositionally biased region" description="Polar residues" evidence="6">
    <location>
        <begin position="7"/>
        <end position="17"/>
    </location>
</feature>
<feature type="transmembrane region" description="Helical" evidence="7">
    <location>
        <begin position="224"/>
        <end position="245"/>
    </location>
</feature>
<evidence type="ECO:0000256" key="4">
    <source>
        <dbReference type="ARBA" id="ARBA00022989"/>
    </source>
</evidence>
<proteinExistence type="inferred from homology"/>
<feature type="transmembrane region" description="Helical" evidence="7">
    <location>
        <begin position="375"/>
        <end position="397"/>
    </location>
</feature>
<dbReference type="Proteomes" id="UP001501444">
    <property type="component" value="Unassembled WGS sequence"/>
</dbReference>
<evidence type="ECO:0000256" key="3">
    <source>
        <dbReference type="ARBA" id="ARBA00022692"/>
    </source>
</evidence>
<evidence type="ECO:0000256" key="2">
    <source>
        <dbReference type="ARBA" id="ARBA00008974"/>
    </source>
</evidence>
<accession>A0ABN3GPT8</accession>
<name>A0ABN3GPT8_9ACTN</name>
<feature type="transmembrane region" description="Helical" evidence="7">
    <location>
        <begin position="266"/>
        <end position="286"/>
    </location>
</feature>